<keyword evidence="2" id="KW-1185">Reference proteome</keyword>
<accession>A0ABM5SMY1</accession>
<reference evidence="1 2" key="1">
    <citation type="journal article" date="2015" name="Genome Announc.">
        <title>Thirty-Two Complete Genome Assemblies of Nine Yersinia Species, Including Y. pestis, Y. pseudotuberculosis, and Y. enterocolitica.</title>
        <authorList>
            <person name="Johnson S.L."/>
            <person name="Daligault H.E."/>
            <person name="Davenport K.W."/>
            <person name="Jaissle J."/>
            <person name="Frey K.G."/>
            <person name="Ladner J.T."/>
            <person name="Broomall S.M."/>
            <person name="Bishop-Lilly K.A."/>
            <person name="Bruce D.C."/>
            <person name="Coyne S.R."/>
            <person name="Gibbons H.S."/>
            <person name="Lo C.C."/>
            <person name="Munk A.C."/>
            <person name="Rosenzweig C.N."/>
            <person name="Koroleva G.I."/>
            <person name="Palacios G.F."/>
            <person name="Redden C.L."/>
            <person name="Xu Y."/>
            <person name="Minogue T.D."/>
            <person name="Chain P.S."/>
        </authorList>
    </citation>
    <scope>NUCLEOTIDE SEQUENCE [LARGE SCALE GENOMIC DNA]</scope>
    <source>
        <strain evidence="1 2">Y231</strain>
    </source>
</reference>
<evidence type="ECO:0000313" key="1">
    <source>
        <dbReference type="EMBL" id="AJJ35817.1"/>
    </source>
</evidence>
<dbReference type="RefSeq" id="WP_042562339.1">
    <property type="nucleotide sequence ID" value="NZ_CP009997.1"/>
</dbReference>
<dbReference type="Proteomes" id="UP000031883">
    <property type="component" value="Chromosome"/>
</dbReference>
<organism evidence="1 2">
    <name type="scientific">Yersinia rochesterensis</name>
    <dbReference type="NCBI Taxonomy" id="1604335"/>
    <lineage>
        <taxon>Bacteria</taxon>
        <taxon>Pseudomonadati</taxon>
        <taxon>Pseudomonadota</taxon>
        <taxon>Gammaproteobacteria</taxon>
        <taxon>Enterobacterales</taxon>
        <taxon>Yersiniaceae</taxon>
        <taxon>Yersinia</taxon>
    </lineage>
</organism>
<sequence length="240" mass="27687">MKEAGKDVVIYECDYSFANEAFERCYSLYKKMTPDDPNYYLSRELKGHAAAKNAFLNDYREGEVGIDLRQEMVVKLLTNHIKFPHLSKPLDVALRLNYIGQYSYLFKKNNGSEYIYLGYLYLKSGFCVAELNKWLAHNKQQKKNENLKINAKRGGDARSVKLAVVQSKVVELLELKQGSGVIWKKKTDAVRSIEKDLLEYIEKMKISLSIINLETTVLNWSRDVKTVKDAFSLVVKKSHK</sequence>
<gene>
    <name evidence="1" type="ORF">CH54_1526</name>
</gene>
<proteinExistence type="predicted"/>
<name>A0ABM5SMY1_9GAMM</name>
<protein>
    <submittedName>
        <fullName evidence="1">Uncharacterized protein</fullName>
    </submittedName>
</protein>
<dbReference type="EMBL" id="CP009997">
    <property type="protein sequence ID" value="AJJ35817.1"/>
    <property type="molecule type" value="Genomic_DNA"/>
</dbReference>
<evidence type="ECO:0000313" key="2">
    <source>
        <dbReference type="Proteomes" id="UP000031883"/>
    </source>
</evidence>